<name>A0A655BN67_SALET</name>
<dbReference type="AlphaFoldDB" id="A0A655BN67"/>
<evidence type="ECO:0000313" key="1">
    <source>
        <dbReference type="EMBL" id="CNT61467.1"/>
    </source>
</evidence>
<protein>
    <submittedName>
        <fullName evidence="1">Uncharacterized protein</fullName>
    </submittedName>
</protein>
<sequence>MLRVDAFNLNGAQIGPALYQAGKIDIRRGGGNAWHLLHFCQRFTPVGPRLIDRFNLPVWNHRQNTVIQLAFETVHRA</sequence>
<organism evidence="1 2">
    <name type="scientific">Salmonella enterica subsp. enterica serovar Bovismorbificans</name>
    <dbReference type="NCBI Taxonomy" id="58097"/>
    <lineage>
        <taxon>Bacteria</taxon>
        <taxon>Pseudomonadati</taxon>
        <taxon>Pseudomonadota</taxon>
        <taxon>Gammaproteobacteria</taxon>
        <taxon>Enterobacterales</taxon>
        <taxon>Enterobacteriaceae</taxon>
        <taxon>Salmonella</taxon>
    </lineage>
</organism>
<dbReference type="Proteomes" id="UP000041314">
    <property type="component" value="Unassembled WGS sequence"/>
</dbReference>
<dbReference type="EMBL" id="CQPA01000002">
    <property type="protein sequence ID" value="CNT61467.1"/>
    <property type="molecule type" value="Genomic_DNA"/>
</dbReference>
<gene>
    <name evidence="1" type="ORF">ERS008198_00370</name>
</gene>
<proteinExistence type="predicted"/>
<evidence type="ECO:0000313" key="2">
    <source>
        <dbReference type="Proteomes" id="UP000041314"/>
    </source>
</evidence>
<reference evidence="1 2" key="1">
    <citation type="submission" date="2015-03" db="EMBL/GenBank/DDBJ databases">
        <authorList>
            <consortium name="Pathogen Informatics"/>
        </authorList>
    </citation>
    <scope>NUCLEOTIDE SEQUENCE [LARGE SCALE GENOMIC DNA]</scope>
    <source>
        <strain evidence="1 2">A1104</strain>
    </source>
</reference>
<accession>A0A655BN67</accession>